<reference evidence="6" key="1">
    <citation type="submission" date="2017-04" db="EMBL/GenBank/DDBJ databases">
        <authorList>
            <person name="Varghese N."/>
            <person name="Submissions S."/>
        </authorList>
    </citation>
    <scope>NUCLEOTIDE SEQUENCE [LARGE SCALE GENOMIC DNA]</scope>
</reference>
<dbReference type="InterPro" id="IPR039424">
    <property type="entry name" value="SBP_5"/>
</dbReference>
<name>A0A1Y6ENL7_9HYPH</name>
<evidence type="ECO:0000313" key="6">
    <source>
        <dbReference type="Proteomes" id="UP000194474"/>
    </source>
</evidence>
<comment type="similarity">
    <text evidence="2">Belongs to the bacterial solute-binding protein 5 family.</text>
</comment>
<keyword evidence="3" id="KW-0732">Signal</keyword>
<evidence type="ECO:0000256" key="2">
    <source>
        <dbReference type="ARBA" id="ARBA00005695"/>
    </source>
</evidence>
<dbReference type="GO" id="GO:0015833">
    <property type="term" value="P:peptide transport"/>
    <property type="evidence" value="ECO:0007669"/>
    <property type="project" value="TreeGrafter"/>
</dbReference>
<dbReference type="Gene3D" id="3.10.105.10">
    <property type="entry name" value="Dipeptide-binding Protein, Domain 3"/>
    <property type="match status" value="1"/>
</dbReference>
<dbReference type="CDD" id="cd08509">
    <property type="entry name" value="PBP2_TmCBP_oligosaccharides_like"/>
    <property type="match status" value="1"/>
</dbReference>
<dbReference type="Proteomes" id="UP000194474">
    <property type="component" value="Unassembled WGS sequence"/>
</dbReference>
<dbReference type="PANTHER" id="PTHR30290:SF16">
    <property type="entry name" value="OLIGOPEPTIDE ABC TRANSPORTER, PERIPLASMIC OLIGOPEPTIDE-BINDING PROTEIN"/>
    <property type="match status" value="1"/>
</dbReference>
<feature type="domain" description="Solute-binding protein family 5" evidence="4">
    <location>
        <begin position="101"/>
        <end position="533"/>
    </location>
</feature>
<dbReference type="Pfam" id="PF00496">
    <property type="entry name" value="SBP_bac_5"/>
    <property type="match status" value="1"/>
</dbReference>
<evidence type="ECO:0000256" key="3">
    <source>
        <dbReference type="SAM" id="SignalP"/>
    </source>
</evidence>
<dbReference type="Gene3D" id="3.90.76.10">
    <property type="entry name" value="Dipeptide-binding Protein, Domain 1"/>
    <property type="match status" value="1"/>
</dbReference>
<evidence type="ECO:0000256" key="1">
    <source>
        <dbReference type="ARBA" id="ARBA00004418"/>
    </source>
</evidence>
<dbReference type="SUPFAM" id="SSF53850">
    <property type="entry name" value="Periplasmic binding protein-like II"/>
    <property type="match status" value="1"/>
</dbReference>
<dbReference type="PANTHER" id="PTHR30290">
    <property type="entry name" value="PERIPLASMIC BINDING COMPONENT OF ABC TRANSPORTER"/>
    <property type="match status" value="1"/>
</dbReference>
<comment type="subcellular location">
    <subcellularLocation>
        <location evidence="1">Periplasm</location>
    </subcellularLocation>
</comment>
<evidence type="ECO:0000259" key="4">
    <source>
        <dbReference type="Pfam" id="PF00496"/>
    </source>
</evidence>
<dbReference type="Gene3D" id="3.40.190.10">
    <property type="entry name" value="Periplasmic binding protein-like II"/>
    <property type="match status" value="1"/>
</dbReference>
<gene>
    <name evidence="5" type="ORF">SAMN06295905_0569</name>
</gene>
<accession>A0A1Y6ENL7</accession>
<protein>
    <submittedName>
        <fullName evidence="5">Peptide/nickel transport system substrate-binding protein</fullName>
    </submittedName>
</protein>
<dbReference type="AlphaFoldDB" id="A0A1Y6ENL7"/>
<feature type="chain" id="PRO_5012238378" evidence="3">
    <location>
        <begin position="27"/>
        <end position="643"/>
    </location>
</feature>
<organism evidence="5 6">
    <name type="scientific">Devosia lucknowensis</name>
    <dbReference type="NCBI Taxonomy" id="1096929"/>
    <lineage>
        <taxon>Bacteria</taxon>
        <taxon>Pseudomonadati</taxon>
        <taxon>Pseudomonadota</taxon>
        <taxon>Alphaproteobacteria</taxon>
        <taxon>Hyphomicrobiales</taxon>
        <taxon>Devosiaceae</taxon>
        <taxon>Devosia</taxon>
    </lineage>
</organism>
<feature type="signal peptide" evidence="3">
    <location>
        <begin position="1"/>
        <end position="26"/>
    </location>
</feature>
<dbReference type="EMBL" id="FXWK01000001">
    <property type="protein sequence ID" value="SMQ61773.1"/>
    <property type="molecule type" value="Genomic_DNA"/>
</dbReference>
<proteinExistence type="inferred from homology"/>
<keyword evidence="6" id="KW-1185">Reference proteome</keyword>
<dbReference type="GO" id="GO:1904680">
    <property type="term" value="F:peptide transmembrane transporter activity"/>
    <property type="evidence" value="ECO:0007669"/>
    <property type="project" value="TreeGrafter"/>
</dbReference>
<dbReference type="InterPro" id="IPR000914">
    <property type="entry name" value="SBP_5_dom"/>
</dbReference>
<evidence type="ECO:0000313" key="5">
    <source>
        <dbReference type="EMBL" id="SMQ61773.1"/>
    </source>
</evidence>
<sequence>MDRRSFLIGSTAIGALMIAGKGMAFAQDAAAGTAPDLAQFPRNETLIIHNPEGVIRNPAWFNNWVVGAGSGISNGLHQLTTDTFWFIDPDAGIEGSSENAIYNSLADDLWQYNEDFTEMTVKLKQGIFWSDGNEFTADDVVFTVEKHKATPGLSQNGAFNAQVETVEAVDPYTVKFTLKGPNSRFHTLFSVRWTGAWIMSKAHFEGVEDILSFPNDPPVSIGPYTLHSYDPNGTWYIWQRREDWQRTALGMIGEPKPKFIIYRNNINPDNRLIEMRNGNLDMVHDLSPEATFSIIKEDPQIQGWFPGFPYAHPDPTLVMAIFNLQKPLFQDKRVRWALALMLDARAMSMASYRGAATLSAISVPPTGTHPRDYHAPLQEFLTNYEITAGGNTVKPYDPTIGMQIADMVRGQFPDAPTDEDAVRNAFGYGWWKQDIATAEALLTEAGFTKNGNQWTMPDGQPFAFSVMVPTDGVVNRLGGIIAQTWAQHGIGAEMEAASDTWDRQRVGNFDVNIAWAVETWGGHPDLSFFLDSYHSEYIKPLGESQPDRNWMRWQDPRLDEIIEKVRASDFNDPVGIEYGHDFVKLHLEEMPNIPIMSYNVFSVQSNRFWTGWPNIEKPYANPVTNWSNGRYIFTQITPVEGAS</sequence>